<dbReference type="EMBL" id="NUTL01000086">
    <property type="protein sequence ID" value="PHE92467.1"/>
    <property type="molecule type" value="Genomic_DNA"/>
</dbReference>
<evidence type="ECO:0000313" key="2">
    <source>
        <dbReference type="Proteomes" id="UP000221918"/>
    </source>
</evidence>
<name>A0ABD6T2H9_9BACI</name>
<dbReference type="RefSeq" id="WP_098803206.1">
    <property type="nucleotide sequence ID" value="NZ_NUTL01000086.1"/>
</dbReference>
<comment type="caution">
    <text evidence="1">The sequence shown here is derived from an EMBL/GenBank/DDBJ whole genome shotgun (WGS) entry which is preliminary data.</text>
</comment>
<gene>
    <name evidence="1" type="ORF">COF81_19605</name>
</gene>
<protein>
    <recommendedName>
        <fullName evidence="3">Prophage pi2 protein 38</fullName>
    </recommendedName>
</protein>
<sequence length="109" mass="12472">MTLAELKKILDATGYPVAYSHFTATTTNPVPAPPYICFLVDSSPNMIADNKVYQKINDVSIELYTTKKYLVAEAKLEKVLDDHEIAYESFETFIDSEKLFQKIYEVRLI</sequence>
<reference evidence="1 2" key="1">
    <citation type="submission" date="2017-09" db="EMBL/GenBank/DDBJ databases">
        <title>Large-scale bioinformatics analysis of Bacillus genomes uncovers conserved roles of natural products in bacterial physiology.</title>
        <authorList>
            <consortium name="Agbiome Team Llc"/>
            <person name="Bleich R.M."/>
            <person name="Grubbs K.J."/>
            <person name="Santa Maria K.C."/>
            <person name="Allen S.E."/>
            <person name="Farag S."/>
            <person name="Shank E.A."/>
            <person name="Bowers A."/>
        </authorList>
    </citation>
    <scope>NUCLEOTIDE SEQUENCE [LARGE SCALE GENOMIC DNA]</scope>
    <source>
        <strain evidence="1 2">AFS037265</strain>
    </source>
</reference>
<proteinExistence type="predicted"/>
<organism evidence="1 2">
    <name type="scientific">Bacillus pseudomycoides</name>
    <dbReference type="NCBI Taxonomy" id="64104"/>
    <lineage>
        <taxon>Bacteria</taxon>
        <taxon>Bacillati</taxon>
        <taxon>Bacillota</taxon>
        <taxon>Bacilli</taxon>
        <taxon>Bacillales</taxon>
        <taxon>Bacillaceae</taxon>
        <taxon>Bacillus</taxon>
        <taxon>Bacillus cereus group</taxon>
    </lineage>
</organism>
<dbReference type="AlphaFoldDB" id="A0ABD6T2H9"/>
<dbReference type="Proteomes" id="UP000221918">
    <property type="component" value="Unassembled WGS sequence"/>
</dbReference>
<evidence type="ECO:0000313" key="1">
    <source>
        <dbReference type="EMBL" id="PHE92467.1"/>
    </source>
</evidence>
<accession>A0ABD6T2H9</accession>
<evidence type="ECO:0008006" key="3">
    <source>
        <dbReference type="Google" id="ProtNLM"/>
    </source>
</evidence>